<reference evidence="2" key="1">
    <citation type="journal article" date="2019" name="Int. J. Syst. Evol. Microbiol.">
        <title>The Global Catalogue of Microorganisms (GCM) 10K type strain sequencing project: providing services to taxonomists for standard genome sequencing and annotation.</title>
        <authorList>
            <consortium name="The Broad Institute Genomics Platform"/>
            <consortium name="The Broad Institute Genome Sequencing Center for Infectious Disease"/>
            <person name="Wu L."/>
            <person name="Ma J."/>
        </authorList>
    </citation>
    <scope>NUCLEOTIDE SEQUENCE [LARGE SCALE GENOMIC DNA]</scope>
    <source>
        <strain evidence="2">CGMCC 1.15111</strain>
    </source>
</reference>
<organism evidence="1 2">
    <name type="scientific">Roseivirga thermotolerans</name>
    <dbReference type="NCBI Taxonomy" id="1758176"/>
    <lineage>
        <taxon>Bacteria</taxon>
        <taxon>Pseudomonadati</taxon>
        <taxon>Bacteroidota</taxon>
        <taxon>Cytophagia</taxon>
        <taxon>Cytophagales</taxon>
        <taxon>Roseivirgaceae</taxon>
        <taxon>Roseivirga</taxon>
    </lineage>
</organism>
<keyword evidence="2" id="KW-1185">Reference proteome</keyword>
<dbReference type="EMBL" id="BNAG01000003">
    <property type="protein sequence ID" value="GHE65145.1"/>
    <property type="molecule type" value="Genomic_DNA"/>
</dbReference>
<evidence type="ECO:0000313" key="2">
    <source>
        <dbReference type="Proteomes" id="UP000658258"/>
    </source>
</evidence>
<sequence length="88" mass="9980">MEMNLLSDTNSIYSNGINATAEEVQQALQQEKVTLNRPEVISKLNFLAEMKGLELPLNRPKTIRQYAITKIRERAYDNTARQTAVATI</sequence>
<dbReference type="Proteomes" id="UP000658258">
    <property type="component" value="Unassembled WGS sequence"/>
</dbReference>
<proteinExistence type="predicted"/>
<comment type="caution">
    <text evidence="1">The sequence shown here is derived from an EMBL/GenBank/DDBJ whole genome shotgun (WGS) entry which is preliminary data.</text>
</comment>
<protein>
    <submittedName>
        <fullName evidence="1">Uncharacterized protein</fullName>
    </submittedName>
</protein>
<accession>A0ABQ3I5N5</accession>
<gene>
    <name evidence="1" type="ORF">GCM10011340_20260</name>
</gene>
<name>A0ABQ3I5N5_9BACT</name>
<evidence type="ECO:0000313" key="1">
    <source>
        <dbReference type="EMBL" id="GHE65145.1"/>
    </source>
</evidence>